<keyword evidence="1" id="KW-1133">Transmembrane helix</keyword>
<keyword evidence="1" id="KW-0472">Membrane</keyword>
<dbReference type="Pfam" id="PF22150">
    <property type="entry name" value="Tt1218-like"/>
    <property type="match status" value="1"/>
</dbReference>
<organism evidence="3 4">
    <name type="scientific">Psychrobacter phenylpyruvicus</name>
    <dbReference type="NCBI Taxonomy" id="29432"/>
    <lineage>
        <taxon>Bacteria</taxon>
        <taxon>Pseudomonadati</taxon>
        <taxon>Pseudomonadota</taxon>
        <taxon>Gammaproteobacteria</taxon>
        <taxon>Moraxellales</taxon>
        <taxon>Moraxellaceae</taxon>
        <taxon>Psychrobacter</taxon>
    </lineage>
</organism>
<dbReference type="NCBIfam" id="TIGR02532">
    <property type="entry name" value="IV_pilin_GFxxxE"/>
    <property type="match status" value="1"/>
</dbReference>
<dbReference type="AlphaFoldDB" id="A0A379LIM3"/>
<proteinExistence type="predicted"/>
<dbReference type="STRING" id="1123034.GCA_000685805_01351"/>
<protein>
    <submittedName>
        <fullName evidence="3">Tfp pilus assembly protein PilV</fullName>
    </submittedName>
</protein>
<dbReference type="RefSeq" id="WP_037031903.1">
    <property type="nucleotide sequence ID" value="NZ_CAJHAQ010000001.1"/>
</dbReference>
<evidence type="ECO:0000256" key="1">
    <source>
        <dbReference type="SAM" id="Phobius"/>
    </source>
</evidence>
<dbReference type="InterPro" id="IPR054402">
    <property type="entry name" value="Tt1218-like_dom"/>
</dbReference>
<keyword evidence="1" id="KW-0812">Transmembrane</keyword>
<keyword evidence="4" id="KW-1185">Reference proteome</keyword>
<dbReference type="EMBL" id="UGVC01000001">
    <property type="protein sequence ID" value="SUD89935.1"/>
    <property type="molecule type" value="Genomic_DNA"/>
</dbReference>
<evidence type="ECO:0000313" key="3">
    <source>
        <dbReference type="EMBL" id="SUD89935.1"/>
    </source>
</evidence>
<accession>A0A379LIM3</accession>
<evidence type="ECO:0000313" key="4">
    <source>
        <dbReference type="Proteomes" id="UP000254123"/>
    </source>
</evidence>
<evidence type="ECO:0000259" key="2">
    <source>
        <dbReference type="Pfam" id="PF22150"/>
    </source>
</evidence>
<reference evidence="3 4" key="1">
    <citation type="submission" date="2018-06" db="EMBL/GenBank/DDBJ databases">
        <authorList>
            <consortium name="Pathogen Informatics"/>
            <person name="Doyle S."/>
        </authorList>
    </citation>
    <scope>NUCLEOTIDE SEQUENCE [LARGE SCALE GENOMIC DNA]</scope>
    <source>
        <strain evidence="3 4">NCTC10526</strain>
    </source>
</reference>
<name>A0A379LIM3_9GAMM</name>
<feature type="transmembrane region" description="Helical" evidence="1">
    <location>
        <begin position="16"/>
        <end position="38"/>
    </location>
</feature>
<dbReference type="InterPro" id="IPR012902">
    <property type="entry name" value="N_methyl_site"/>
</dbReference>
<dbReference type="Proteomes" id="UP000254123">
    <property type="component" value="Unassembled WGS sequence"/>
</dbReference>
<sequence length="193" mass="21195">MVRDPKLYYGFQQQGLGLMEVLVALFIFSSAALGYAILQGQAMSSTNHSMMRLRALMILNETSERIRTNSQLQDFSIYQQYFNDTGVFEAADCIQSKGCSAEQLARNDVVNLTQHAAEQGFSLGMIDCPGVRERINGVAPKCLIVAWGKTTADNQSGMSQDSKERSESTHCFNAEGSVAKQADCVFARLIDAS</sequence>
<feature type="domain" description="Type IV pilin Tt1218-like" evidence="2">
    <location>
        <begin position="38"/>
        <end position="110"/>
    </location>
</feature>
<gene>
    <name evidence="3" type="ORF">NCTC10526_00250</name>
</gene>